<dbReference type="eggNOG" id="KOG2211">
    <property type="taxonomic scope" value="Eukaryota"/>
</dbReference>
<dbReference type="Pfam" id="PF20649">
    <property type="entry name" value="COG5_C"/>
    <property type="match status" value="1"/>
</dbReference>
<dbReference type="OMA" id="CDAYQQR"/>
<dbReference type="EMBL" id="AGNL01025767">
    <property type="protein sequence ID" value="EJK58251.1"/>
    <property type="molecule type" value="Genomic_DNA"/>
</dbReference>
<proteinExistence type="predicted"/>
<feature type="region of interest" description="Disordered" evidence="1">
    <location>
        <begin position="196"/>
        <end position="306"/>
    </location>
</feature>
<dbReference type="GO" id="GO:0006891">
    <property type="term" value="P:intra-Golgi vesicle-mediated transport"/>
    <property type="evidence" value="ECO:0007669"/>
    <property type="project" value="InterPro"/>
</dbReference>
<name>K0SBG9_THAOC</name>
<feature type="compositionally biased region" description="Basic and acidic residues" evidence="1">
    <location>
        <begin position="68"/>
        <end position="83"/>
    </location>
</feature>
<evidence type="ECO:0000313" key="4">
    <source>
        <dbReference type="Proteomes" id="UP000266841"/>
    </source>
</evidence>
<dbReference type="AlphaFoldDB" id="K0SBG9"/>
<keyword evidence="4" id="KW-1185">Reference proteome</keyword>
<feature type="compositionally biased region" description="Polar residues" evidence="1">
    <location>
        <begin position="160"/>
        <end position="170"/>
    </location>
</feature>
<evidence type="ECO:0000259" key="2">
    <source>
        <dbReference type="Pfam" id="PF20649"/>
    </source>
</evidence>
<dbReference type="OrthoDB" id="18786at2759"/>
<feature type="compositionally biased region" description="Basic and acidic residues" evidence="1">
    <location>
        <begin position="94"/>
        <end position="105"/>
    </location>
</feature>
<feature type="compositionally biased region" description="Low complexity" evidence="1">
    <location>
        <begin position="119"/>
        <end position="129"/>
    </location>
</feature>
<accession>K0SBG9</accession>
<feature type="region of interest" description="Disordered" evidence="1">
    <location>
        <begin position="445"/>
        <end position="466"/>
    </location>
</feature>
<dbReference type="GO" id="GO:0017119">
    <property type="term" value="C:Golgi transport complex"/>
    <property type="evidence" value="ECO:0007669"/>
    <property type="project" value="InterPro"/>
</dbReference>
<dbReference type="PANTHER" id="PTHR13228">
    <property type="entry name" value="CONSERVED OLIGOMERIC GOLGI COMPLEX COMPONENT 5"/>
    <property type="match status" value="1"/>
</dbReference>
<comment type="caution">
    <text evidence="3">The sequence shown here is derived from an EMBL/GenBank/DDBJ whole genome shotgun (WGS) entry which is preliminary data.</text>
</comment>
<evidence type="ECO:0000256" key="1">
    <source>
        <dbReference type="SAM" id="MobiDB-lite"/>
    </source>
</evidence>
<reference evidence="3 4" key="1">
    <citation type="journal article" date="2012" name="Genome Biol.">
        <title>Genome and low-iron response of an oceanic diatom adapted to chronic iron limitation.</title>
        <authorList>
            <person name="Lommer M."/>
            <person name="Specht M."/>
            <person name="Roy A.S."/>
            <person name="Kraemer L."/>
            <person name="Andreson R."/>
            <person name="Gutowska M.A."/>
            <person name="Wolf J."/>
            <person name="Bergner S.V."/>
            <person name="Schilhabel M.B."/>
            <person name="Klostermeier U.C."/>
            <person name="Beiko R.G."/>
            <person name="Rosenstiel P."/>
            <person name="Hippler M."/>
            <person name="Laroche J."/>
        </authorList>
    </citation>
    <scope>NUCLEOTIDE SEQUENCE [LARGE SCALE GENOMIC DNA]</scope>
    <source>
        <strain evidence="3 4">CCMP1005</strain>
    </source>
</reference>
<feature type="region of interest" description="Disordered" evidence="1">
    <location>
        <begin position="38"/>
        <end position="170"/>
    </location>
</feature>
<dbReference type="InterPro" id="IPR019465">
    <property type="entry name" value="Cog5"/>
</dbReference>
<feature type="compositionally biased region" description="Gly residues" evidence="1">
    <location>
        <begin position="49"/>
        <end position="64"/>
    </location>
</feature>
<dbReference type="PANTHER" id="PTHR13228:SF3">
    <property type="entry name" value="CONSERVED OLIGOMERIC GOLGI COMPLEX SUBUNIT 5"/>
    <property type="match status" value="1"/>
</dbReference>
<feature type="compositionally biased region" description="Basic and acidic residues" evidence="1">
    <location>
        <begin position="247"/>
        <end position="276"/>
    </location>
</feature>
<feature type="domain" description="Conserved oligomeric Golgi complex subunit 5 helical" evidence="2">
    <location>
        <begin position="335"/>
        <end position="584"/>
    </location>
</feature>
<organism evidence="3 4">
    <name type="scientific">Thalassiosira oceanica</name>
    <name type="common">Marine diatom</name>
    <dbReference type="NCBI Taxonomy" id="159749"/>
    <lineage>
        <taxon>Eukaryota</taxon>
        <taxon>Sar</taxon>
        <taxon>Stramenopiles</taxon>
        <taxon>Ochrophyta</taxon>
        <taxon>Bacillariophyta</taxon>
        <taxon>Coscinodiscophyceae</taxon>
        <taxon>Thalassiosirophycidae</taxon>
        <taxon>Thalassiosirales</taxon>
        <taxon>Thalassiosiraceae</taxon>
        <taxon>Thalassiosira</taxon>
    </lineage>
</organism>
<dbReference type="Proteomes" id="UP000266841">
    <property type="component" value="Unassembled WGS sequence"/>
</dbReference>
<feature type="non-terminal residue" evidence="3">
    <location>
        <position position="1"/>
    </location>
</feature>
<gene>
    <name evidence="3" type="ORF">THAOC_21640</name>
</gene>
<feature type="compositionally biased region" description="Basic and acidic residues" evidence="1">
    <location>
        <begin position="224"/>
        <end position="235"/>
    </location>
</feature>
<dbReference type="InterPro" id="IPR048485">
    <property type="entry name" value="COG5_helical"/>
</dbReference>
<protein>
    <recommendedName>
        <fullName evidence="2">Conserved oligomeric Golgi complex subunit 5 helical domain-containing protein</fullName>
    </recommendedName>
</protein>
<evidence type="ECO:0000313" key="3">
    <source>
        <dbReference type="EMBL" id="EJK58251.1"/>
    </source>
</evidence>
<sequence>SVPGPSAPRRRGPSAGSGAASALALLLREDPLLLQHGLTSYRGADGDGPDGGGPSASPAGGGDGDVPPGERETDDAAHSERPVPAEGGRGARRGRPEARSGREPGPEDQQGRAGGGGRSAPSAARVRAAGRGGERDERGADGGGVVTLATTRDKAERIQRQSQRMINSQEGTRTVRELGFGMFEMAYRTCRRDTAPLPKLKSGAQAEGTGANPKPSWKKWPSKRIRELRRGKEEECINGPRLGRQARRIDPPARRVPDGVRHDPPRPRPRALRDAQDDPPPPVRGAEGPGRVRPRPRAGGRGVDLRDLTRAAASAAAMEELLSHPSLRPGDDGETIDAVERLRPEAEDIARRVRKAAAGLMDELTTQDRQHTTASSLSRLGATLQVYFHLGELPDAVWESVTAALKSAEKASGQLFHPGALKKMKESAEKEARGLAEAELAKIEAEEKKKSGGSAATKDSRHRKKRQESIYQRLYLRKLRERRAEAAARWTEGVSDASGRVWNLHRVLSRRNDPVSRRNFLEVVAEHPVPSGFGDAESRLVDLQNRDADVWSEGLSRGNFSLFTLFWNQMSIGLGGRVQRLLNYDGGSLGPDVAALYPAVRSSSLGMVTEIYDTMQMGLAGGDDGVLAGGGYGGGAGVMGGSAGLEDSVFLGGGFGLGDGADEAAGAFGGSSTAADAWTHVADDSSAAADQHGPRGNSSGAAAAAAASASSAAAVFSSSEWTALEGEEVSDGNCTGLLGLQSAFLKESTKRLHAPLEFMFPEAVSVDENGLAVPVLPTLPSRYDLAKLDAAMREELSLADPRQGGGDLGMAAMISAVVVGMLREFCGAARRAVSEVGDGDGKADTRTSSLGEGVTHNLNVAGVMSNLANFVRNAPDATFVNPYRPAQSAQHEEASHACRVALQPALQEIDSLVGESILDPLCRSVNRKVSAAVAKMHRGTYLQEATGQQQQASSSFVQIYLTDLYDEIATKYLSQLPGEYAVTVASTVATYSIYCFVSNAALLRPLGETGRLKLTQDLADFEMALEQLVFKGGTSLSLSQIAGGKPYAELRAVRQLLYWNGLEDRDPSPAEVAKGLLRAAWVKDLRPSTLFHFLFSFAPSLLTSPHHFKRMEAGEYADTLVKLDGSVDDGEASAWMTTMACCDAYQQRASTGAAAGGRGDRRVGTILMILGPELLRRRRQ</sequence>